<name>A0A645HP94_9ZZZZ</name>
<protein>
    <submittedName>
        <fullName evidence="2">Uncharacterized protein</fullName>
    </submittedName>
</protein>
<keyword evidence="1" id="KW-0812">Transmembrane</keyword>
<evidence type="ECO:0000256" key="1">
    <source>
        <dbReference type="SAM" id="Phobius"/>
    </source>
</evidence>
<keyword evidence="1" id="KW-1133">Transmembrane helix</keyword>
<comment type="caution">
    <text evidence="2">The sequence shown here is derived from an EMBL/GenBank/DDBJ whole genome shotgun (WGS) entry which is preliminary data.</text>
</comment>
<organism evidence="2">
    <name type="scientific">bioreactor metagenome</name>
    <dbReference type="NCBI Taxonomy" id="1076179"/>
    <lineage>
        <taxon>unclassified sequences</taxon>
        <taxon>metagenomes</taxon>
        <taxon>ecological metagenomes</taxon>
    </lineage>
</organism>
<keyword evidence="1" id="KW-0472">Membrane</keyword>
<accession>A0A645HP94</accession>
<evidence type="ECO:0000313" key="2">
    <source>
        <dbReference type="EMBL" id="MPN40881.1"/>
    </source>
</evidence>
<sequence length="55" mass="6215">MVMDEYAGKQVTIGMGWPEWIFGSFVPIGCAFIAFRFIQTGIKAIFPKKEEGENK</sequence>
<proteinExistence type="predicted"/>
<gene>
    <name evidence="2" type="ORF">SDC9_188421</name>
</gene>
<feature type="transmembrane region" description="Helical" evidence="1">
    <location>
        <begin position="20"/>
        <end position="38"/>
    </location>
</feature>
<reference evidence="2" key="1">
    <citation type="submission" date="2019-08" db="EMBL/GenBank/DDBJ databases">
        <authorList>
            <person name="Kucharzyk K."/>
            <person name="Murdoch R.W."/>
            <person name="Higgins S."/>
            <person name="Loffler F."/>
        </authorList>
    </citation>
    <scope>NUCLEOTIDE SEQUENCE</scope>
</reference>
<dbReference type="AlphaFoldDB" id="A0A645HP94"/>
<dbReference type="EMBL" id="VSSQ01097577">
    <property type="protein sequence ID" value="MPN40881.1"/>
    <property type="molecule type" value="Genomic_DNA"/>
</dbReference>